<evidence type="ECO:0008006" key="3">
    <source>
        <dbReference type="Google" id="ProtNLM"/>
    </source>
</evidence>
<keyword evidence="1" id="KW-0808">Transferase</keyword>
<sequence>MPLPLEGIRILDLTRALAGPFCTMILGDLGATVIKTEPTQGGDMSRSWGPYHDGIGVFYLSINRNKQSLAVNFREPRGLELLQQLARDADVVVENFKPGTTKTIGLDYDTLVKDAPRLIYTSITGFGTDGPYGQWPGYDQIAQGMSGMMSITGQADGLPTRLGVPLADLVSGIWSALGTITALHQRERTGRGQKVETSLLAGVVGMLCVQGQRYLSLGEIPQRIGNEHPVIYPYGAFEAADGMINIAAATQSQWENLCHLLDLDHLVQQSEFVDNDARSSHREQLRKIFNSRLCSRSAIEWTTILMENGVPAGPVFDLQQLFEDPHVAATGLVELVDHPQLGKIKQLSNPLRLESIGSKTVRSPPPLLGQHTDGILKELGLKSQALAKLKKDGIIFQSTEST</sequence>
<gene>
    <name evidence="2" type="ORF">METZ01_LOCUS117649</name>
</gene>
<protein>
    <recommendedName>
        <fullName evidence="3">CoA transferase</fullName>
    </recommendedName>
</protein>
<evidence type="ECO:0000256" key="1">
    <source>
        <dbReference type="ARBA" id="ARBA00022679"/>
    </source>
</evidence>
<reference evidence="2" key="1">
    <citation type="submission" date="2018-05" db="EMBL/GenBank/DDBJ databases">
        <authorList>
            <person name="Lanie J.A."/>
            <person name="Ng W.-L."/>
            <person name="Kazmierczak K.M."/>
            <person name="Andrzejewski T.M."/>
            <person name="Davidsen T.M."/>
            <person name="Wayne K.J."/>
            <person name="Tettelin H."/>
            <person name="Glass J.I."/>
            <person name="Rusch D."/>
            <person name="Podicherti R."/>
            <person name="Tsui H.-C.T."/>
            <person name="Winkler M.E."/>
        </authorList>
    </citation>
    <scope>NUCLEOTIDE SEQUENCE</scope>
</reference>
<evidence type="ECO:0000313" key="2">
    <source>
        <dbReference type="EMBL" id="SVA64795.1"/>
    </source>
</evidence>
<dbReference type="GO" id="GO:0008410">
    <property type="term" value="F:CoA-transferase activity"/>
    <property type="evidence" value="ECO:0007669"/>
    <property type="project" value="TreeGrafter"/>
</dbReference>
<dbReference type="Gene3D" id="3.40.50.10540">
    <property type="entry name" value="Crotonobetainyl-coa:carnitine coa-transferase, domain 1"/>
    <property type="match status" value="1"/>
</dbReference>
<organism evidence="2">
    <name type="scientific">marine metagenome</name>
    <dbReference type="NCBI Taxonomy" id="408172"/>
    <lineage>
        <taxon>unclassified sequences</taxon>
        <taxon>metagenomes</taxon>
        <taxon>ecological metagenomes</taxon>
    </lineage>
</organism>
<dbReference type="EMBL" id="UINC01015375">
    <property type="protein sequence ID" value="SVA64795.1"/>
    <property type="molecule type" value="Genomic_DNA"/>
</dbReference>
<dbReference type="InterPro" id="IPR003673">
    <property type="entry name" value="CoA-Trfase_fam_III"/>
</dbReference>
<dbReference type="Gene3D" id="3.30.1540.10">
    <property type="entry name" value="formyl-coa transferase, domain 3"/>
    <property type="match status" value="1"/>
</dbReference>
<dbReference type="InterPro" id="IPR044855">
    <property type="entry name" value="CoA-Trfase_III_dom3_sf"/>
</dbReference>
<dbReference type="PANTHER" id="PTHR48207:SF3">
    <property type="entry name" value="SUCCINATE--HYDROXYMETHYLGLUTARATE COA-TRANSFERASE"/>
    <property type="match status" value="1"/>
</dbReference>
<name>A0A381XJ62_9ZZZZ</name>
<proteinExistence type="predicted"/>
<dbReference type="InterPro" id="IPR023606">
    <property type="entry name" value="CoA-Trfase_III_dom_1_sf"/>
</dbReference>
<accession>A0A381XJ62</accession>
<dbReference type="PANTHER" id="PTHR48207">
    <property type="entry name" value="SUCCINATE--HYDROXYMETHYLGLUTARATE COA-TRANSFERASE"/>
    <property type="match status" value="1"/>
</dbReference>
<dbReference type="SUPFAM" id="SSF89796">
    <property type="entry name" value="CoA-transferase family III (CaiB/BaiF)"/>
    <property type="match status" value="1"/>
</dbReference>
<dbReference type="Pfam" id="PF02515">
    <property type="entry name" value="CoA_transf_3"/>
    <property type="match status" value="1"/>
</dbReference>
<dbReference type="InterPro" id="IPR050483">
    <property type="entry name" value="CoA-transferase_III_domain"/>
</dbReference>
<dbReference type="AlphaFoldDB" id="A0A381XJ62"/>